<evidence type="ECO:0000313" key="2">
    <source>
        <dbReference type="EMBL" id="CAL8098711.1"/>
    </source>
</evidence>
<keyword evidence="1" id="KW-0732">Signal</keyword>
<accession>A0ABP1QJJ4</accession>
<reference evidence="2 3" key="1">
    <citation type="submission" date="2024-08" db="EMBL/GenBank/DDBJ databases">
        <authorList>
            <person name="Cucini C."/>
            <person name="Frati F."/>
        </authorList>
    </citation>
    <scope>NUCLEOTIDE SEQUENCE [LARGE SCALE GENOMIC DNA]</scope>
</reference>
<name>A0ABP1QJJ4_9HEXA</name>
<dbReference type="Proteomes" id="UP001642540">
    <property type="component" value="Unassembled WGS sequence"/>
</dbReference>
<feature type="chain" id="PRO_5047515125" evidence="1">
    <location>
        <begin position="20"/>
        <end position="155"/>
    </location>
</feature>
<keyword evidence="3" id="KW-1185">Reference proteome</keyword>
<evidence type="ECO:0000256" key="1">
    <source>
        <dbReference type="SAM" id="SignalP"/>
    </source>
</evidence>
<protein>
    <submittedName>
        <fullName evidence="2">Uncharacterized protein</fullName>
    </submittedName>
</protein>
<organism evidence="2 3">
    <name type="scientific">Orchesella dallaii</name>
    <dbReference type="NCBI Taxonomy" id="48710"/>
    <lineage>
        <taxon>Eukaryota</taxon>
        <taxon>Metazoa</taxon>
        <taxon>Ecdysozoa</taxon>
        <taxon>Arthropoda</taxon>
        <taxon>Hexapoda</taxon>
        <taxon>Collembola</taxon>
        <taxon>Entomobryomorpha</taxon>
        <taxon>Entomobryoidea</taxon>
        <taxon>Orchesellidae</taxon>
        <taxon>Orchesellinae</taxon>
        <taxon>Orchesella</taxon>
    </lineage>
</organism>
<feature type="signal peptide" evidence="1">
    <location>
        <begin position="1"/>
        <end position="19"/>
    </location>
</feature>
<evidence type="ECO:0000313" key="3">
    <source>
        <dbReference type="Proteomes" id="UP001642540"/>
    </source>
</evidence>
<sequence length="155" mass="16439">MKRVPVLLRLTMLFHLCVAIKKEFTVEPTATAIFKGTNGKEGVVEPPSDFPCLDCTSSTCINCCSLAIEFNVCPIRGLLDPIDGDACETVSSQFTTVCSEGVVDICVCPSPSPRSSISYSVAEISTPPVLLASTPSALLSDSMQTFATPDPSNML</sequence>
<dbReference type="EMBL" id="CAXLJM020000030">
    <property type="protein sequence ID" value="CAL8098711.1"/>
    <property type="molecule type" value="Genomic_DNA"/>
</dbReference>
<gene>
    <name evidence="2" type="ORF">ODALV1_LOCUS10031</name>
</gene>
<comment type="caution">
    <text evidence="2">The sequence shown here is derived from an EMBL/GenBank/DDBJ whole genome shotgun (WGS) entry which is preliminary data.</text>
</comment>
<proteinExistence type="predicted"/>